<dbReference type="Gene3D" id="3.10.450.240">
    <property type="match status" value="1"/>
</dbReference>
<keyword evidence="2" id="KW-0812">Transmembrane</keyword>
<protein>
    <submittedName>
        <fullName evidence="5">TIM44-like domain-containing protein</fullName>
    </submittedName>
</protein>
<dbReference type="SMART" id="SM00978">
    <property type="entry name" value="Tim44"/>
    <property type="match status" value="1"/>
</dbReference>
<comment type="caution">
    <text evidence="5">The sequence shown here is derived from an EMBL/GenBank/DDBJ whole genome shotgun (WGS) entry which is preliminary data.</text>
</comment>
<feature type="domain" description="Tim44-like" evidence="4">
    <location>
        <begin position="173"/>
        <end position="301"/>
    </location>
</feature>
<feature type="chain" id="PRO_5045331054" evidence="3">
    <location>
        <begin position="25"/>
        <end position="303"/>
    </location>
</feature>
<dbReference type="PANTHER" id="PTHR41542:SF1">
    <property type="entry name" value="BLL5807 PROTEIN"/>
    <property type="match status" value="1"/>
</dbReference>
<feature type="compositionally biased region" description="Polar residues" evidence="1">
    <location>
        <begin position="42"/>
        <end position="61"/>
    </location>
</feature>
<dbReference type="InterPro" id="IPR007379">
    <property type="entry name" value="Tim44-like_dom"/>
</dbReference>
<dbReference type="Proteomes" id="UP001225596">
    <property type="component" value="Unassembled WGS sequence"/>
</dbReference>
<evidence type="ECO:0000313" key="5">
    <source>
        <dbReference type="EMBL" id="MDQ9169302.1"/>
    </source>
</evidence>
<keyword evidence="2" id="KW-1133">Transmembrane helix</keyword>
<proteinExistence type="predicted"/>
<gene>
    <name evidence="5" type="ORF">Q8A64_02640</name>
</gene>
<feature type="transmembrane region" description="Helical" evidence="2">
    <location>
        <begin position="100"/>
        <end position="121"/>
    </location>
</feature>
<dbReference type="SUPFAM" id="SSF54427">
    <property type="entry name" value="NTF2-like"/>
    <property type="match status" value="1"/>
</dbReference>
<organism evidence="5 6">
    <name type="scientific">Keguizhuia sedimenti</name>
    <dbReference type="NCBI Taxonomy" id="3064264"/>
    <lineage>
        <taxon>Bacteria</taxon>
        <taxon>Pseudomonadati</taxon>
        <taxon>Pseudomonadota</taxon>
        <taxon>Betaproteobacteria</taxon>
        <taxon>Burkholderiales</taxon>
        <taxon>Oxalobacteraceae</taxon>
        <taxon>Keguizhuia</taxon>
    </lineage>
</organism>
<name>A0ABU1BKA2_9BURK</name>
<feature type="region of interest" description="Disordered" evidence="1">
    <location>
        <begin position="30"/>
        <end position="67"/>
    </location>
</feature>
<dbReference type="PANTHER" id="PTHR41542">
    <property type="entry name" value="BLL5807 PROTEIN"/>
    <property type="match status" value="1"/>
</dbReference>
<keyword evidence="3" id="KW-0732">Signal</keyword>
<evidence type="ECO:0000256" key="1">
    <source>
        <dbReference type="SAM" id="MobiDB-lite"/>
    </source>
</evidence>
<feature type="signal peptide" evidence="3">
    <location>
        <begin position="1"/>
        <end position="24"/>
    </location>
</feature>
<dbReference type="Pfam" id="PF04280">
    <property type="entry name" value="Tim44"/>
    <property type="match status" value="1"/>
</dbReference>
<keyword evidence="2" id="KW-0472">Membrane</keyword>
<sequence>MKRILMTVLLAFMAVSVGISTAEAKRMGGGGSFGKQSQSFSRQATPAQSSQATNAARQNPAQGVPPKASPWKGILGGALLGLGLGALLSHLGLSGAMASFISTVLMIALLAFAVMFIIRMLRRKSADNNGPRPAYANGGANSGSAGFTPRIGSGLENQPSALQGAPFSSGFDASNQAASVPADFDAAGFLRHAKTYFIRLQAAWDRADVNDIREFTTPEMFAELKMQLQERGASPNHTDVMSLDADLLGIETIGNEYLASVKFSGMIKESENASAEPFTEIWNLSKPVSGQGGWILAGIQQMS</sequence>
<evidence type="ECO:0000256" key="3">
    <source>
        <dbReference type="SAM" id="SignalP"/>
    </source>
</evidence>
<evidence type="ECO:0000313" key="6">
    <source>
        <dbReference type="Proteomes" id="UP001225596"/>
    </source>
</evidence>
<accession>A0ABU1BKA2</accession>
<evidence type="ECO:0000259" key="4">
    <source>
        <dbReference type="SMART" id="SM00978"/>
    </source>
</evidence>
<keyword evidence="6" id="KW-1185">Reference proteome</keyword>
<dbReference type="RefSeq" id="WP_338435169.1">
    <property type="nucleotide sequence ID" value="NZ_JAUYVH010000001.1"/>
</dbReference>
<reference evidence="5 6" key="1">
    <citation type="submission" date="2023-08" db="EMBL/GenBank/DDBJ databases">
        <title>Oxalobacteraceae gen .nov., isolated from river sludge outside the plant.</title>
        <authorList>
            <person name="Zhao S.Y."/>
        </authorList>
    </citation>
    <scope>NUCLEOTIDE SEQUENCE [LARGE SCALE GENOMIC DNA]</scope>
    <source>
        <strain evidence="5 6">R-40</strain>
    </source>
</reference>
<dbReference type="InterPro" id="IPR032710">
    <property type="entry name" value="NTF2-like_dom_sf"/>
</dbReference>
<evidence type="ECO:0000256" key="2">
    <source>
        <dbReference type="SAM" id="Phobius"/>
    </source>
</evidence>
<dbReference type="EMBL" id="JAUYVH010000001">
    <property type="protein sequence ID" value="MDQ9169302.1"/>
    <property type="molecule type" value="Genomic_DNA"/>
</dbReference>